<dbReference type="InterPro" id="IPR036291">
    <property type="entry name" value="NAD(P)-bd_dom_sf"/>
</dbReference>
<comment type="similarity">
    <text evidence="1">Belongs to the NmrA-type oxidoreductase family.</text>
</comment>
<protein>
    <recommendedName>
        <fullName evidence="3">NmrA-like domain-containing protein</fullName>
    </recommendedName>
</protein>
<dbReference type="EMBL" id="JAPQKR010000016">
    <property type="protein sequence ID" value="KAJ5191756.1"/>
    <property type="molecule type" value="Genomic_DNA"/>
</dbReference>
<proteinExistence type="inferred from homology"/>
<organism evidence="4 5">
    <name type="scientific">Penicillium cinerascens</name>
    <dbReference type="NCBI Taxonomy" id="70096"/>
    <lineage>
        <taxon>Eukaryota</taxon>
        <taxon>Fungi</taxon>
        <taxon>Dikarya</taxon>
        <taxon>Ascomycota</taxon>
        <taxon>Pezizomycotina</taxon>
        <taxon>Eurotiomycetes</taxon>
        <taxon>Eurotiomycetidae</taxon>
        <taxon>Eurotiales</taxon>
        <taxon>Aspergillaceae</taxon>
        <taxon>Penicillium</taxon>
    </lineage>
</organism>
<dbReference type="PANTHER" id="PTHR42748">
    <property type="entry name" value="NITROGEN METABOLITE REPRESSION PROTEIN NMRA FAMILY MEMBER"/>
    <property type="match status" value="1"/>
</dbReference>
<dbReference type="GO" id="GO:0005634">
    <property type="term" value="C:nucleus"/>
    <property type="evidence" value="ECO:0007669"/>
    <property type="project" value="TreeGrafter"/>
</dbReference>
<dbReference type="GeneID" id="83185098"/>
<dbReference type="SUPFAM" id="SSF51735">
    <property type="entry name" value="NAD(P)-binding Rossmann-fold domains"/>
    <property type="match status" value="1"/>
</dbReference>
<comment type="caution">
    <text evidence="4">The sequence shown here is derived from an EMBL/GenBank/DDBJ whole genome shotgun (WGS) entry which is preliminary data.</text>
</comment>
<reference evidence="4" key="2">
    <citation type="journal article" date="2023" name="IMA Fungus">
        <title>Comparative genomic study of the Penicillium genus elucidates a diverse pangenome and 15 lateral gene transfer events.</title>
        <authorList>
            <person name="Petersen C."/>
            <person name="Sorensen T."/>
            <person name="Nielsen M.R."/>
            <person name="Sondergaard T.E."/>
            <person name="Sorensen J.L."/>
            <person name="Fitzpatrick D.A."/>
            <person name="Frisvad J.C."/>
            <person name="Nielsen K.L."/>
        </authorList>
    </citation>
    <scope>NUCLEOTIDE SEQUENCE</scope>
    <source>
        <strain evidence="4">IBT 15544</strain>
    </source>
</reference>
<reference evidence="4" key="1">
    <citation type="submission" date="2022-12" db="EMBL/GenBank/DDBJ databases">
        <authorList>
            <person name="Petersen C."/>
        </authorList>
    </citation>
    <scope>NUCLEOTIDE SEQUENCE</scope>
    <source>
        <strain evidence="4">IBT 15544</strain>
    </source>
</reference>
<dbReference type="InterPro" id="IPR008030">
    <property type="entry name" value="NmrA-like"/>
</dbReference>
<dbReference type="RefSeq" id="XP_058304696.1">
    <property type="nucleotide sequence ID" value="XM_058457797.1"/>
</dbReference>
<evidence type="ECO:0000256" key="1">
    <source>
        <dbReference type="ARBA" id="ARBA00006328"/>
    </source>
</evidence>
<gene>
    <name evidence="4" type="ORF">N7498_010741</name>
</gene>
<dbReference type="Gene3D" id="3.40.50.720">
    <property type="entry name" value="NAD(P)-binding Rossmann-like Domain"/>
    <property type="match status" value="1"/>
</dbReference>
<dbReference type="InterPro" id="IPR051164">
    <property type="entry name" value="NmrA-like_oxidored"/>
</dbReference>
<evidence type="ECO:0000313" key="4">
    <source>
        <dbReference type="EMBL" id="KAJ5191756.1"/>
    </source>
</evidence>
<keyword evidence="2" id="KW-0521">NADP</keyword>
<dbReference type="Gene3D" id="3.90.25.10">
    <property type="entry name" value="UDP-galactose 4-epimerase, domain 1"/>
    <property type="match status" value="1"/>
</dbReference>
<evidence type="ECO:0000256" key="2">
    <source>
        <dbReference type="ARBA" id="ARBA00022857"/>
    </source>
</evidence>
<feature type="domain" description="NmrA-like" evidence="3">
    <location>
        <begin position="4"/>
        <end position="255"/>
    </location>
</feature>
<accession>A0A9W9M6P6</accession>
<name>A0A9W9M6P6_9EURO</name>
<evidence type="ECO:0000259" key="3">
    <source>
        <dbReference type="Pfam" id="PF05368"/>
    </source>
</evidence>
<dbReference type="AlphaFoldDB" id="A0A9W9M6P6"/>
<dbReference type="Proteomes" id="UP001150904">
    <property type="component" value="Unassembled WGS sequence"/>
</dbReference>
<sequence length="339" mass="38579">MSAQSVLVIGGSGAQGMPIVQELSRQPQYSSIRVLTRDSTSENSKLLASLPKVSLYLGRIDDEESLRGAFAGMDLAFVNTNSFALGIKNEIYWGIRIYELAVQAKVKHFIWSSLDNFTFDTQYDDTLRVGHYYGKAHVEQWLSAIPQREDSTRWSVLTTGPYIEMLFELLRPRQDEHGTYVFEAPLENGSVPFIHLEDLGHYVHWIFSHISQSAGMNLKVAIEHVSYDYLAATFTKVTGKPARYHNVLVDELFTSGPLATVSEVKLGAETAGEDPTLLSYRENFSAWWKLYQRSGGNKGIIRRDYEYLDKIFPQRVRSVEQWMRKVNYTGEMRPVLKTG</sequence>
<keyword evidence="5" id="KW-1185">Reference proteome</keyword>
<evidence type="ECO:0000313" key="5">
    <source>
        <dbReference type="Proteomes" id="UP001150904"/>
    </source>
</evidence>
<dbReference type="OrthoDB" id="300709at2759"/>
<dbReference type="Pfam" id="PF05368">
    <property type="entry name" value="NmrA"/>
    <property type="match status" value="1"/>
</dbReference>
<dbReference type="PANTHER" id="PTHR42748:SF14">
    <property type="entry name" value="SNOAL-LIKE DOMAIN-CONTAINING PROTEIN"/>
    <property type="match status" value="1"/>
</dbReference>